<gene>
    <name evidence="1" type="ORF">VXJ25_08055</name>
</gene>
<dbReference type="Proteomes" id="UP001332931">
    <property type="component" value="Unassembled WGS sequence"/>
</dbReference>
<name>A0ABU7RBE2_9ACTN</name>
<dbReference type="RefSeq" id="WP_330958696.1">
    <property type="nucleotide sequence ID" value="NZ_JAZGJQ010000010.1"/>
</dbReference>
<evidence type="ECO:0000313" key="1">
    <source>
        <dbReference type="EMBL" id="MEE6147930.1"/>
    </source>
</evidence>
<comment type="caution">
    <text evidence="1">The sequence shown here is derived from an EMBL/GenBank/DDBJ whole genome shotgun (WGS) entry which is preliminary data.</text>
</comment>
<evidence type="ECO:0000313" key="2">
    <source>
        <dbReference type="Proteomes" id="UP001332931"/>
    </source>
</evidence>
<accession>A0ABU7RBE2</accession>
<protein>
    <submittedName>
        <fullName evidence="1">Uncharacterized protein</fullName>
    </submittedName>
</protein>
<organism evidence="1 2">
    <name type="scientific">Olsenella absiana</name>
    <dbReference type="NCBI Taxonomy" id="3115222"/>
    <lineage>
        <taxon>Bacteria</taxon>
        <taxon>Bacillati</taxon>
        <taxon>Actinomycetota</taxon>
        <taxon>Coriobacteriia</taxon>
        <taxon>Coriobacteriales</taxon>
        <taxon>Atopobiaceae</taxon>
        <taxon>Olsenella</taxon>
    </lineage>
</organism>
<sequence length="91" mass="10123">MMIRTTDYERAADISFFARNGVFGLNDGSVIKGPISNVESEYDDPNGIGCIDVIVDEDRGVLDCVYPNTFAWAEFDGLETNDLPERLRNGE</sequence>
<reference evidence="1 2" key="1">
    <citation type="submission" date="2024-01" db="EMBL/GenBank/DDBJ databases">
        <title>Description of Olsenella sp. nov., isolated from pig feces.</title>
        <authorList>
            <person name="Chang Y.-H."/>
        </authorList>
    </citation>
    <scope>NUCLEOTIDE SEQUENCE [LARGE SCALE GENOMIC DNA]</scope>
    <source>
        <strain evidence="1 2">YH-ols2223</strain>
    </source>
</reference>
<keyword evidence="2" id="KW-1185">Reference proteome</keyword>
<dbReference type="EMBL" id="JAZGJQ010000010">
    <property type="protein sequence ID" value="MEE6147930.1"/>
    <property type="molecule type" value="Genomic_DNA"/>
</dbReference>
<proteinExistence type="predicted"/>